<accession>A0A388L6N1</accession>
<dbReference type="EMBL" id="BFEA01000279">
    <property type="protein sequence ID" value="GBG77902.1"/>
    <property type="molecule type" value="Genomic_DNA"/>
</dbReference>
<organism evidence="3 4">
    <name type="scientific">Chara braunii</name>
    <name type="common">Braun's stonewort</name>
    <dbReference type="NCBI Taxonomy" id="69332"/>
    <lineage>
        <taxon>Eukaryota</taxon>
        <taxon>Viridiplantae</taxon>
        <taxon>Streptophyta</taxon>
        <taxon>Charophyceae</taxon>
        <taxon>Charales</taxon>
        <taxon>Characeae</taxon>
        <taxon>Chara</taxon>
    </lineage>
</organism>
<evidence type="ECO:0000313" key="3">
    <source>
        <dbReference type="EMBL" id="GBG77902.1"/>
    </source>
</evidence>
<comment type="caution">
    <text evidence="3">The sequence shown here is derived from an EMBL/GenBank/DDBJ whole genome shotgun (WGS) entry which is preliminary data.</text>
</comment>
<reference evidence="3 4" key="1">
    <citation type="journal article" date="2018" name="Cell">
        <title>The Chara Genome: Secondary Complexity and Implications for Plant Terrestrialization.</title>
        <authorList>
            <person name="Nishiyama T."/>
            <person name="Sakayama H."/>
            <person name="Vries J.D."/>
            <person name="Buschmann H."/>
            <person name="Saint-Marcoux D."/>
            <person name="Ullrich K.K."/>
            <person name="Haas F.B."/>
            <person name="Vanderstraeten L."/>
            <person name="Becker D."/>
            <person name="Lang D."/>
            <person name="Vosolsobe S."/>
            <person name="Rombauts S."/>
            <person name="Wilhelmsson P.K.I."/>
            <person name="Janitza P."/>
            <person name="Kern R."/>
            <person name="Heyl A."/>
            <person name="Rumpler F."/>
            <person name="Villalobos L.I.A.C."/>
            <person name="Clay J.M."/>
            <person name="Skokan R."/>
            <person name="Toyoda A."/>
            <person name="Suzuki Y."/>
            <person name="Kagoshima H."/>
            <person name="Schijlen E."/>
            <person name="Tajeshwar N."/>
            <person name="Catarino B."/>
            <person name="Hetherington A.J."/>
            <person name="Saltykova A."/>
            <person name="Bonnot C."/>
            <person name="Breuninger H."/>
            <person name="Symeonidi A."/>
            <person name="Radhakrishnan G.V."/>
            <person name="Van Nieuwerburgh F."/>
            <person name="Deforce D."/>
            <person name="Chang C."/>
            <person name="Karol K.G."/>
            <person name="Hedrich R."/>
            <person name="Ulvskov P."/>
            <person name="Glockner G."/>
            <person name="Delwiche C.F."/>
            <person name="Petrasek J."/>
            <person name="Van de Peer Y."/>
            <person name="Friml J."/>
            <person name="Beilby M."/>
            <person name="Dolan L."/>
            <person name="Kohara Y."/>
            <person name="Sugano S."/>
            <person name="Fujiyama A."/>
            <person name="Delaux P.-M."/>
            <person name="Quint M."/>
            <person name="TheiBen G."/>
            <person name="Hagemann M."/>
            <person name="Harholt J."/>
            <person name="Dunand C."/>
            <person name="Zachgo S."/>
            <person name="Langdale J."/>
            <person name="Maumus F."/>
            <person name="Straeten D.V.D."/>
            <person name="Gould S.B."/>
            <person name="Rensing S.A."/>
        </authorList>
    </citation>
    <scope>NUCLEOTIDE SEQUENCE [LARGE SCALE GENOMIC DNA]</scope>
    <source>
        <strain evidence="3 4">S276</strain>
    </source>
</reference>
<feature type="region of interest" description="Disordered" evidence="1">
    <location>
        <begin position="1"/>
        <end position="24"/>
    </location>
</feature>
<evidence type="ECO:0000313" key="4">
    <source>
        <dbReference type="Proteomes" id="UP000265515"/>
    </source>
</evidence>
<protein>
    <submittedName>
        <fullName evidence="3">Uncharacterized protein</fullName>
    </submittedName>
</protein>
<evidence type="ECO:0000256" key="2">
    <source>
        <dbReference type="SAM" id="Phobius"/>
    </source>
</evidence>
<gene>
    <name evidence="3" type="ORF">CBR_g25834</name>
</gene>
<keyword evidence="2" id="KW-0812">Transmembrane</keyword>
<name>A0A388L6N1_CHABU</name>
<keyword evidence="4" id="KW-1185">Reference proteome</keyword>
<keyword evidence="2" id="KW-0472">Membrane</keyword>
<evidence type="ECO:0000256" key="1">
    <source>
        <dbReference type="SAM" id="MobiDB-lite"/>
    </source>
</evidence>
<keyword evidence="2" id="KW-1133">Transmembrane helix</keyword>
<dbReference type="Proteomes" id="UP000265515">
    <property type="component" value="Unassembled WGS sequence"/>
</dbReference>
<dbReference type="Gramene" id="GBG77902">
    <property type="protein sequence ID" value="GBG77902"/>
    <property type="gene ID" value="CBR_g25834"/>
</dbReference>
<sequence length="134" mass="13522">MRGIQVSNEGRGRRARVSSSRSDGEEVRCCEEDGKVKAVSVGVVVSCEDIEEAITDVDVVVETVVGVVRGTTICDGVDEARVVAVGAGVDVVVDGDVAAVANFLGKVAVGAGVVAVVDVGVAVVVALVVVALIF</sequence>
<dbReference type="AlphaFoldDB" id="A0A388L6N1"/>
<proteinExistence type="predicted"/>
<feature type="transmembrane region" description="Helical" evidence="2">
    <location>
        <begin position="107"/>
        <end position="133"/>
    </location>
</feature>